<name>A0ABP7UVD3_9ACTN</name>
<proteinExistence type="predicted"/>
<sequence>MSARSLYPTLIAASAISPDRSESPRRAVQRIVTELESAGYLARTRTGRRTAMPST</sequence>
<evidence type="ECO:0000313" key="2">
    <source>
        <dbReference type="Proteomes" id="UP001500683"/>
    </source>
</evidence>
<dbReference type="EMBL" id="BAAAZG010000001">
    <property type="protein sequence ID" value="GAA4053758.1"/>
    <property type="molecule type" value="Genomic_DNA"/>
</dbReference>
<gene>
    <name evidence="1" type="ORF">GCM10022214_00370</name>
</gene>
<organism evidence="1 2">
    <name type="scientific">Actinomadura miaoliensis</name>
    <dbReference type="NCBI Taxonomy" id="430685"/>
    <lineage>
        <taxon>Bacteria</taxon>
        <taxon>Bacillati</taxon>
        <taxon>Actinomycetota</taxon>
        <taxon>Actinomycetes</taxon>
        <taxon>Streptosporangiales</taxon>
        <taxon>Thermomonosporaceae</taxon>
        <taxon>Actinomadura</taxon>
    </lineage>
</organism>
<accession>A0ABP7UVD3</accession>
<protein>
    <recommendedName>
        <fullName evidence="3">GntR family transcriptional regulator</fullName>
    </recommendedName>
</protein>
<reference evidence="2" key="1">
    <citation type="journal article" date="2019" name="Int. J. Syst. Evol. Microbiol.">
        <title>The Global Catalogue of Microorganisms (GCM) 10K type strain sequencing project: providing services to taxonomists for standard genome sequencing and annotation.</title>
        <authorList>
            <consortium name="The Broad Institute Genomics Platform"/>
            <consortium name="The Broad Institute Genome Sequencing Center for Infectious Disease"/>
            <person name="Wu L."/>
            <person name="Ma J."/>
        </authorList>
    </citation>
    <scope>NUCLEOTIDE SEQUENCE [LARGE SCALE GENOMIC DNA]</scope>
    <source>
        <strain evidence="2">JCM 16702</strain>
    </source>
</reference>
<comment type="caution">
    <text evidence="1">The sequence shown here is derived from an EMBL/GenBank/DDBJ whole genome shotgun (WGS) entry which is preliminary data.</text>
</comment>
<keyword evidence="2" id="KW-1185">Reference proteome</keyword>
<evidence type="ECO:0008006" key="3">
    <source>
        <dbReference type="Google" id="ProtNLM"/>
    </source>
</evidence>
<evidence type="ECO:0000313" key="1">
    <source>
        <dbReference type="EMBL" id="GAA4053758.1"/>
    </source>
</evidence>
<dbReference type="Proteomes" id="UP001500683">
    <property type="component" value="Unassembled WGS sequence"/>
</dbReference>